<accession>A0A553HNX6</accession>
<organism evidence="2 3">
    <name type="scientific">Xylaria flabelliformis</name>
    <dbReference type="NCBI Taxonomy" id="2512241"/>
    <lineage>
        <taxon>Eukaryota</taxon>
        <taxon>Fungi</taxon>
        <taxon>Dikarya</taxon>
        <taxon>Ascomycota</taxon>
        <taxon>Pezizomycotina</taxon>
        <taxon>Sordariomycetes</taxon>
        <taxon>Xylariomycetidae</taxon>
        <taxon>Xylariales</taxon>
        <taxon>Xylariaceae</taxon>
        <taxon>Xylaria</taxon>
    </lineage>
</organism>
<dbReference type="Proteomes" id="UP000319160">
    <property type="component" value="Unassembled WGS sequence"/>
</dbReference>
<dbReference type="OrthoDB" id="3006326at2759"/>
<feature type="chain" id="PRO_5021853518" evidence="1">
    <location>
        <begin position="19"/>
        <end position="329"/>
    </location>
</feature>
<evidence type="ECO:0000313" key="2">
    <source>
        <dbReference type="EMBL" id="TRX89664.1"/>
    </source>
</evidence>
<reference evidence="3" key="1">
    <citation type="submission" date="2019-06" db="EMBL/GenBank/DDBJ databases">
        <title>Draft genome sequence of the griseofulvin-producing fungus Xylaria cubensis strain G536.</title>
        <authorList>
            <person name="Mead M.E."/>
            <person name="Raja H.A."/>
            <person name="Steenwyk J.L."/>
            <person name="Knowles S.L."/>
            <person name="Oberlies N.H."/>
            <person name="Rokas A."/>
        </authorList>
    </citation>
    <scope>NUCLEOTIDE SEQUENCE [LARGE SCALE GENOMIC DNA]</scope>
    <source>
        <strain evidence="3">G536</strain>
    </source>
</reference>
<name>A0A553HNX6_9PEZI</name>
<gene>
    <name evidence="2" type="ORF">FHL15_009414</name>
</gene>
<evidence type="ECO:0000313" key="3">
    <source>
        <dbReference type="Proteomes" id="UP000319160"/>
    </source>
</evidence>
<evidence type="ECO:0000256" key="1">
    <source>
        <dbReference type="SAM" id="SignalP"/>
    </source>
</evidence>
<comment type="caution">
    <text evidence="2">The sequence shown here is derived from an EMBL/GenBank/DDBJ whole genome shotgun (WGS) entry which is preliminary data.</text>
</comment>
<dbReference type="AlphaFoldDB" id="A0A553HNX6"/>
<dbReference type="EMBL" id="VFLP01000064">
    <property type="protein sequence ID" value="TRX89664.1"/>
    <property type="molecule type" value="Genomic_DNA"/>
</dbReference>
<keyword evidence="1" id="KW-0732">Signal</keyword>
<protein>
    <submittedName>
        <fullName evidence="2">Uncharacterized protein</fullName>
    </submittedName>
</protein>
<feature type="signal peptide" evidence="1">
    <location>
        <begin position="1"/>
        <end position="18"/>
    </location>
</feature>
<sequence>MQLRIIALAPAIIAITSAIETHSGYQYETRFSPDAAPETQNIKDPYETVAAKQAYARLREQIEATGIASQCLTDSEGAEPAALYTLKDCIAANNKSNFFTLLAEDIEESNNFWRQVVQESAADRSQWVPARAYTKGYFNGSLTATQFAAWTLSDNADLANNHANPEHYYKETTLDATGTQSSKIFEGWGGVLSRFGTKRTNFTVPAFATPEYGTTDTPEAWNIGPSFLLPLQRVGAKVLASGDRQTFGALHIAVRDFAANEGSTGQSGIEVYSAVWYPPWDQASEDDKAEFVNNYLADEAHHMVVEVINLTLQAHEDCKSGLCVLPFKV</sequence>
<keyword evidence="3" id="KW-1185">Reference proteome</keyword>
<proteinExistence type="predicted"/>